<gene>
    <name evidence="9" type="ORF">Ark11_0941</name>
</gene>
<protein>
    <submittedName>
        <fullName evidence="9">Putative membrane protein</fullName>
    </submittedName>
</protein>
<evidence type="ECO:0000259" key="8">
    <source>
        <dbReference type="Pfam" id="PF09335"/>
    </source>
</evidence>
<feature type="transmembrane region" description="Helical" evidence="7">
    <location>
        <begin position="71"/>
        <end position="92"/>
    </location>
</feature>
<evidence type="ECO:0000256" key="7">
    <source>
        <dbReference type="RuleBase" id="RU367016"/>
    </source>
</evidence>
<evidence type="ECO:0000256" key="5">
    <source>
        <dbReference type="ARBA" id="ARBA00022989"/>
    </source>
</evidence>
<keyword evidence="5 7" id="KW-1133">Transmembrane helix</keyword>
<accession>A0A0S4M2B1</accession>
<evidence type="ECO:0000256" key="4">
    <source>
        <dbReference type="ARBA" id="ARBA00022692"/>
    </source>
</evidence>
<proteinExistence type="inferred from homology"/>
<evidence type="ECO:0000313" key="9">
    <source>
        <dbReference type="EMBL" id="CUT17761.1"/>
    </source>
</evidence>
<feature type="transmembrane region" description="Helical" evidence="7">
    <location>
        <begin position="152"/>
        <end position="174"/>
    </location>
</feature>
<dbReference type="PANTHER" id="PTHR30353:SF11">
    <property type="entry name" value="INNER MEMBRANE PROTEIN YQJA"/>
    <property type="match status" value="1"/>
</dbReference>
<dbReference type="STRING" id="1561003.Ark11_0941"/>
<organism evidence="9 10">
    <name type="scientific">Candidatus Ichthyocystis hellenicum</name>
    <dbReference type="NCBI Taxonomy" id="1561003"/>
    <lineage>
        <taxon>Bacteria</taxon>
        <taxon>Pseudomonadati</taxon>
        <taxon>Pseudomonadota</taxon>
        <taxon>Betaproteobacteria</taxon>
        <taxon>Burkholderiales</taxon>
        <taxon>Candidatus Ichthyocystis</taxon>
    </lineage>
</organism>
<evidence type="ECO:0000256" key="2">
    <source>
        <dbReference type="ARBA" id="ARBA00010792"/>
    </source>
</evidence>
<keyword evidence="6 7" id="KW-0472">Membrane</keyword>
<keyword evidence="4 7" id="KW-0812">Transmembrane</keyword>
<dbReference type="Proteomes" id="UP000198651">
    <property type="component" value="Chromosome I"/>
</dbReference>
<dbReference type="PANTHER" id="PTHR30353">
    <property type="entry name" value="INNER MEMBRANE PROTEIN DEDA-RELATED"/>
    <property type="match status" value="1"/>
</dbReference>
<evidence type="ECO:0000313" key="10">
    <source>
        <dbReference type="Proteomes" id="UP000198651"/>
    </source>
</evidence>
<feature type="transmembrane region" description="Helical" evidence="7">
    <location>
        <begin position="186"/>
        <end position="207"/>
    </location>
</feature>
<feature type="transmembrane region" description="Helical" evidence="7">
    <location>
        <begin position="30"/>
        <end position="50"/>
    </location>
</feature>
<dbReference type="InterPro" id="IPR032818">
    <property type="entry name" value="DedA-like"/>
</dbReference>
<keyword evidence="10" id="KW-1185">Reference proteome</keyword>
<comment type="subcellular location">
    <subcellularLocation>
        <location evidence="1 7">Cell membrane</location>
        <topology evidence="1 7">Multi-pass membrane protein</topology>
    </subcellularLocation>
</comment>
<dbReference type="GO" id="GO:0005886">
    <property type="term" value="C:plasma membrane"/>
    <property type="evidence" value="ECO:0007669"/>
    <property type="project" value="UniProtKB-SubCell"/>
</dbReference>
<dbReference type="InterPro" id="IPR032816">
    <property type="entry name" value="VTT_dom"/>
</dbReference>
<dbReference type="EMBL" id="LN906597">
    <property type="protein sequence ID" value="CUT17761.1"/>
    <property type="molecule type" value="Genomic_DNA"/>
</dbReference>
<evidence type="ECO:0000256" key="3">
    <source>
        <dbReference type="ARBA" id="ARBA00022475"/>
    </source>
</evidence>
<evidence type="ECO:0000256" key="1">
    <source>
        <dbReference type="ARBA" id="ARBA00004651"/>
    </source>
</evidence>
<sequence>MGELILFQLASLLNAESLLSWLLKEHPNSVYFAVFTVFFLESGAFIMPFLPGDSLLIISGAVLSRGLLSTPFLLSSFILGASIGNIFGYGLGFFLRKWRGFDNTLSFFEDTWIIRVQNFFTRYGGFSVVLVRFMPFFRTFFPFLAGVFNVNFYLFSVLSFLGAAIWVSLLVYLGTILGHWSFVQEWLGVFAALIIGASLLSFSLWVCRRGRK</sequence>
<dbReference type="Pfam" id="PF09335">
    <property type="entry name" value="VTT_dom"/>
    <property type="match status" value="1"/>
</dbReference>
<evidence type="ECO:0000256" key="6">
    <source>
        <dbReference type="ARBA" id="ARBA00023136"/>
    </source>
</evidence>
<dbReference type="AlphaFoldDB" id="A0A0S4M2B1"/>
<name>A0A0S4M2B1_9BURK</name>
<feature type="domain" description="VTT" evidence="8">
    <location>
        <begin position="50"/>
        <end position="174"/>
    </location>
</feature>
<comment type="similarity">
    <text evidence="2 7">Belongs to the DedA family.</text>
</comment>
<keyword evidence="3 7" id="KW-1003">Cell membrane</keyword>
<reference evidence="10" key="1">
    <citation type="submission" date="2015-11" db="EMBL/GenBank/DDBJ databases">
        <authorList>
            <person name="Seth-Smith H.M.B."/>
        </authorList>
    </citation>
    <scope>NUCLEOTIDE SEQUENCE [LARGE SCALE GENOMIC DNA]</scope>
    <source>
        <strain evidence="10">2013Ark11</strain>
    </source>
</reference>